<dbReference type="Proteomes" id="UP001163046">
    <property type="component" value="Unassembled WGS sequence"/>
</dbReference>
<keyword evidence="1" id="KW-0949">S-adenosyl-L-methionine</keyword>
<dbReference type="GO" id="GO:0032259">
    <property type="term" value="P:methylation"/>
    <property type="evidence" value="ECO:0007669"/>
    <property type="project" value="UniProtKB-KW"/>
</dbReference>
<evidence type="ECO:0000313" key="4">
    <source>
        <dbReference type="Proteomes" id="UP001163046"/>
    </source>
</evidence>
<sequence>METNIPTVIENGPKKLEEIAKQGRKWTVLVSDIVEPSGVIRQQVVEDIVFARGCLLKPQHFQIVPMGFTFYCMCIESPFLFANCRILSEENTLGLDIGQFVNEFQVTTQIDVDLTTLPFSAVTDHVELFSVNFMEQFDDENKVLSMLETHAEQRVKVTKSGRIQAIPYWFVLHVDSHRSLSTYSGAYAESHWRQAAIVLKEEVTVDAGQELLISASCVNSSIFINVNAIKD</sequence>
<dbReference type="AlphaFoldDB" id="A0A9W9ZRR8"/>
<evidence type="ECO:0000313" key="3">
    <source>
        <dbReference type="EMBL" id="KAJ7385748.1"/>
    </source>
</evidence>
<keyword evidence="4" id="KW-1185">Reference proteome</keyword>
<keyword evidence="3" id="KW-0489">Methyltransferase</keyword>
<accession>A0A9W9ZRR8</accession>
<keyword evidence="3" id="KW-0808">Transferase</keyword>
<dbReference type="EMBL" id="MU825879">
    <property type="protein sequence ID" value="KAJ7385748.1"/>
    <property type="molecule type" value="Genomic_DNA"/>
</dbReference>
<dbReference type="InterPro" id="IPR055135">
    <property type="entry name" value="PRMT_dom"/>
</dbReference>
<dbReference type="Gene3D" id="2.70.160.11">
    <property type="entry name" value="Hnrnp arginine n-methyltransferase1"/>
    <property type="match status" value="1"/>
</dbReference>
<evidence type="ECO:0000259" key="2">
    <source>
        <dbReference type="Pfam" id="PF22528"/>
    </source>
</evidence>
<name>A0A9W9ZRR8_9CNID</name>
<protein>
    <submittedName>
        <fullName evidence="3">Protein-arginine omega-N symmetric methyltransferase</fullName>
        <ecNumber evidence="3">2.1.1.320</ecNumber>
    </submittedName>
</protein>
<dbReference type="Pfam" id="PF22528">
    <property type="entry name" value="PRMT_C"/>
    <property type="match status" value="1"/>
</dbReference>
<feature type="domain" description="Protein arginine N-methyltransferase" evidence="2">
    <location>
        <begin position="142"/>
        <end position="221"/>
    </location>
</feature>
<comment type="caution">
    <text evidence="3">The sequence shown here is derived from an EMBL/GenBank/DDBJ whole genome shotgun (WGS) entry which is preliminary data.</text>
</comment>
<evidence type="ECO:0000256" key="1">
    <source>
        <dbReference type="ARBA" id="ARBA00022691"/>
    </source>
</evidence>
<dbReference type="GO" id="GO:0035243">
    <property type="term" value="F:protein-arginine omega-N symmetric methyltransferase activity"/>
    <property type="evidence" value="ECO:0007669"/>
    <property type="project" value="UniProtKB-EC"/>
</dbReference>
<dbReference type="EC" id="2.1.1.320" evidence="3"/>
<reference evidence="3" key="1">
    <citation type="submission" date="2023-01" db="EMBL/GenBank/DDBJ databases">
        <title>Genome assembly of the deep-sea coral Lophelia pertusa.</title>
        <authorList>
            <person name="Herrera S."/>
            <person name="Cordes E."/>
        </authorList>
    </citation>
    <scope>NUCLEOTIDE SEQUENCE</scope>
    <source>
        <strain evidence="3">USNM1676648</strain>
        <tissue evidence="3">Polyp</tissue>
    </source>
</reference>
<organism evidence="3 4">
    <name type="scientific">Desmophyllum pertusum</name>
    <dbReference type="NCBI Taxonomy" id="174260"/>
    <lineage>
        <taxon>Eukaryota</taxon>
        <taxon>Metazoa</taxon>
        <taxon>Cnidaria</taxon>
        <taxon>Anthozoa</taxon>
        <taxon>Hexacorallia</taxon>
        <taxon>Scleractinia</taxon>
        <taxon>Caryophylliina</taxon>
        <taxon>Caryophylliidae</taxon>
        <taxon>Desmophyllum</taxon>
    </lineage>
</organism>
<proteinExistence type="predicted"/>
<dbReference type="OrthoDB" id="5980806at2759"/>
<gene>
    <name evidence="3" type="primary">PRMT9_1</name>
    <name evidence="3" type="ORF">OS493_013781</name>
</gene>
<dbReference type="InterPro" id="IPR029063">
    <property type="entry name" value="SAM-dependent_MTases_sf"/>
</dbReference>
<dbReference type="SUPFAM" id="SSF53335">
    <property type="entry name" value="S-adenosyl-L-methionine-dependent methyltransferases"/>
    <property type="match status" value="1"/>
</dbReference>